<keyword evidence="1" id="KW-0812">Transmembrane</keyword>
<dbReference type="STRING" id="515620.EUBELI_00783"/>
<organism evidence="2 3">
    <name type="scientific">Lachnospira eligens (strain ATCC 27750 / DSM 3376 / VPI C15-48 / C15-B4)</name>
    <name type="common">Eubacterium eligens</name>
    <dbReference type="NCBI Taxonomy" id="515620"/>
    <lineage>
        <taxon>Bacteria</taxon>
        <taxon>Bacillati</taxon>
        <taxon>Bacillota</taxon>
        <taxon>Clostridia</taxon>
        <taxon>Lachnospirales</taxon>
        <taxon>Lachnospiraceae</taxon>
        <taxon>Lachnospira</taxon>
    </lineage>
</organism>
<dbReference type="RefSeq" id="WP_012739027.1">
    <property type="nucleotide sequence ID" value="NC_012778.1"/>
</dbReference>
<keyword evidence="1" id="KW-1133">Transmembrane helix</keyword>
<dbReference type="AlphaFoldDB" id="C4Z587"/>
<dbReference type="EMBL" id="CP001104">
    <property type="protein sequence ID" value="ACR71791.1"/>
    <property type="molecule type" value="Genomic_DNA"/>
</dbReference>
<evidence type="ECO:0000313" key="3">
    <source>
        <dbReference type="Proteomes" id="UP000001476"/>
    </source>
</evidence>
<reference evidence="2 3" key="1">
    <citation type="journal article" date="2009" name="Proc. Natl. Acad. Sci. U.S.A.">
        <title>Characterizing a model human gut microbiota composed of members of its two dominant bacterial phyla.</title>
        <authorList>
            <person name="Mahowald M.A."/>
            <person name="Rey F.E."/>
            <person name="Seedorf H."/>
            <person name="Turnbaugh P.J."/>
            <person name="Fulton R.S."/>
            <person name="Wollam A."/>
            <person name="Shah N."/>
            <person name="Wang C."/>
            <person name="Magrini V."/>
            <person name="Wilson R.K."/>
            <person name="Cantarel B.L."/>
            <person name="Coutinho P.M."/>
            <person name="Henrissat B."/>
            <person name="Crock L.W."/>
            <person name="Russell A."/>
            <person name="Verberkmoes N.C."/>
            <person name="Hettich R.L."/>
            <person name="Gordon J.I."/>
        </authorList>
    </citation>
    <scope>NUCLEOTIDE SEQUENCE [LARGE SCALE GENOMIC DNA]</scope>
    <source>
        <strain evidence="3">ATCC 27750 / DSM 3376 / VPI C15-48 / C15-B4</strain>
    </source>
</reference>
<keyword evidence="3" id="KW-1185">Reference proteome</keyword>
<protein>
    <submittedName>
        <fullName evidence="2">Uncharacterized protein</fullName>
    </submittedName>
</protein>
<dbReference type="GeneID" id="41355523"/>
<sequence length="391" mass="43638">MELKEFSHKGEAIEKEIKKEFQFMGRTIKKRRVGLVIAAAGVIAVIAVALFIRSQQFDVWDYVTISYEGANGYAKPEFTLNKDSLYKELMGKSTDSDKAYNVKMLIASIDISTEAEDVSNGDKYKVRLEIDKKYEDAAGVNMGSGNKKIKAAGIQKGTAIKLFDKVDVLFAGISPEASVSITNNWDDEYLSGLTFTADKDSGISFGESVKVTCTASYEDIARHGFLADNVEQSYNADRLPGFTTDVSQIDKKIVEQVKKEVLETIASETSSNTFHMLYKATKDASFLYHVNNETCTDSKVTGVYFLSGNGKQTDVNNYIYVFASAVISDSEDSRTVYYAFSYSNTYINVDGTFDMNHDNENKRYVCSDNYEKLYEECVGSKSNSYSINEIK</sequence>
<dbReference type="Proteomes" id="UP000001476">
    <property type="component" value="Chromosome"/>
</dbReference>
<proteinExistence type="predicted"/>
<keyword evidence="1" id="KW-0472">Membrane</keyword>
<feature type="transmembrane region" description="Helical" evidence="1">
    <location>
        <begin position="33"/>
        <end position="52"/>
    </location>
</feature>
<dbReference type="KEGG" id="eel:EUBELI_00783"/>
<name>C4Z587_LACE2</name>
<evidence type="ECO:0000256" key="1">
    <source>
        <dbReference type="SAM" id="Phobius"/>
    </source>
</evidence>
<accession>C4Z587</accession>
<gene>
    <name evidence="2" type="ordered locus">EUBELI_00783</name>
</gene>
<dbReference type="eggNOG" id="COG4640">
    <property type="taxonomic scope" value="Bacteria"/>
</dbReference>
<dbReference type="HOGENOM" id="CLU_822999_0_0_9"/>
<evidence type="ECO:0000313" key="2">
    <source>
        <dbReference type="EMBL" id="ACR71791.1"/>
    </source>
</evidence>